<dbReference type="GO" id="GO:0003677">
    <property type="term" value="F:DNA binding"/>
    <property type="evidence" value="ECO:0007669"/>
    <property type="project" value="UniProtKB-KW"/>
</dbReference>
<keyword evidence="7" id="KW-1185">Reference proteome</keyword>
<feature type="domain" description="Conserved virulence factor B first S1" evidence="2">
    <location>
        <begin position="6"/>
        <end position="63"/>
    </location>
</feature>
<dbReference type="Pfam" id="PF21191">
    <property type="entry name" value="CvfB_1st"/>
    <property type="match status" value="1"/>
</dbReference>
<dbReference type="InterPro" id="IPR040764">
    <property type="entry name" value="CvfB_WH"/>
</dbReference>
<proteinExistence type="inferred from homology"/>
<evidence type="ECO:0000256" key="1">
    <source>
        <dbReference type="PIRNR" id="PIRNR012524"/>
    </source>
</evidence>
<accession>A0A9X2JKF0</accession>
<dbReference type="Pfam" id="PF13509">
    <property type="entry name" value="S1_2"/>
    <property type="match status" value="1"/>
</dbReference>
<protein>
    <submittedName>
        <fullName evidence="6">DNA-binding protein</fullName>
    </submittedName>
</protein>
<dbReference type="Proteomes" id="UP001139006">
    <property type="component" value="Unassembled WGS sequence"/>
</dbReference>
<gene>
    <name evidence="6" type="ORF">LB941_02305</name>
</gene>
<name>A0A9X2JKF0_9LACO</name>
<dbReference type="InterPro" id="IPR014464">
    <property type="entry name" value="CvfB_fam"/>
</dbReference>
<evidence type="ECO:0000313" key="6">
    <source>
        <dbReference type="EMBL" id="MCP0886167.1"/>
    </source>
</evidence>
<dbReference type="InterPro" id="IPR039566">
    <property type="entry name" value="CvfB_S1_st"/>
</dbReference>
<comment type="similarity">
    <text evidence="1">Belongs to the CvfB family.</text>
</comment>
<dbReference type="PANTHER" id="PTHR37296">
    <property type="entry name" value="CONSERVED VIRULENCE FACTOR B"/>
    <property type="match status" value="1"/>
</dbReference>
<dbReference type="Gene3D" id="2.40.50.330">
    <property type="match status" value="1"/>
</dbReference>
<dbReference type="EMBL" id="JAIULA010000003">
    <property type="protein sequence ID" value="MCP0886167.1"/>
    <property type="molecule type" value="Genomic_DNA"/>
</dbReference>
<dbReference type="Gene3D" id="2.40.50.140">
    <property type="entry name" value="Nucleic acid-binding proteins"/>
    <property type="match status" value="2"/>
</dbReference>
<reference evidence="6 7" key="1">
    <citation type="journal article" date="2023" name="Int. J. Syst. Evol. Microbiol.">
        <title>Ligilactobacillus ubinensis sp. nov., a novel species isolated from the wild ferment of a durian fruit (Durio zibethinus).</title>
        <authorList>
            <person name="Heng Y.C."/>
            <person name="Menon N."/>
            <person name="Chen B."/>
            <person name="Loo B.Z.L."/>
            <person name="Wong G.W.J."/>
            <person name="Lim A.C.H."/>
            <person name="Silvaraju S."/>
            <person name="Kittelmann S."/>
        </authorList>
    </citation>
    <scope>NUCLEOTIDE SEQUENCE [LARGE SCALE GENOMIC DNA]</scope>
    <source>
        <strain evidence="6 7">WILCCON 0076</strain>
    </source>
</reference>
<dbReference type="RefSeq" id="WP_253359142.1">
    <property type="nucleotide sequence ID" value="NZ_JAIULA010000003.1"/>
</dbReference>
<dbReference type="InterPro" id="IPR048588">
    <property type="entry name" value="CvfB_S1_2nd"/>
</dbReference>
<feature type="domain" description="Conserved virulence factor B third S1" evidence="5">
    <location>
        <begin position="143"/>
        <end position="216"/>
    </location>
</feature>
<dbReference type="InterPro" id="IPR036388">
    <property type="entry name" value="WH-like_DNA-bd_sf"/>
</dbReference>
<evidence type="ECO:0000259" key="5">
    <source>
        <dbReference type="Pfam" id="PF21543"/>
    </source>
</evidence>
<evidence type="ECO:0000313" key="7">
    <source>
        <dbReference type="Proteomes" id="UP001139006"/>
    </source>
</evidence>
<dbReference type="AlphaFoldDB" id="A0A9X2JKF0"/>
<dbReference type="PIRSF" id="PIRSF012524">
    <property type="entry name" value="YitL_S1"/>
    <property type="match status" value="1"/>
</dbReference>
<sequence length="286" mass="31765">MLADLIGHQITAQVMDENEEYVFAQAEGLTFRLAKKELLKLPKLGANITGFAYENEDHQLQLTKIVPKIGIDRYAWGEVVNVNRSLGVFVDIGLPNKDVAVSLDELSELTNLWPKKGDRLMIGLKVDSKGRLWGDLASEEMIHAVSVKAENKLKNKDVTATVYRLKIVGSYVITTDYNLGFIHPTERDEEPRLGQVVHARVIGVRDDGTLNLSLKPRAYEAISDDAQMLLAALQHSADKTLPFTDKSTPDEIKAYFGISKGQFKRAVGHLMKAGLVQQKDGLLVLN</sequence>
<keyword evidence="6" id="KW-0238">DNA-binding</keyword>
<dbReference type="InterPro" id="IPR048587">
    <property type="entry name" value="CvfB_S1_3rd"/>
</dbReference>
<evidence type="ECO:0000259" key="3">
    <source>
        <dbReference type="Pfam" id="PF17783"/>
    </source>
</evidence>
<dbReference type="InterPro" id="IPR012340">
    <property type="entry name" value="NA-bd_OB-fold"/>
</dbReference>
<dbReference type="PANTHER" id="PTHR37296:SF1">
    <property type="entry name" value="CONSERVED VIRULENCE FACTOR B"/>
    <property type="match status" value="1"/>
</dbReference>
<feature type="domain" description="Conserved virulence factor B second S1" evidence="4">
    <location>
        <begin position="74"/>
        <end position="134"/>
    </location>
</feature>
<dbReference type="Pfam" id="PF17783">
    <property type="entry name" value="WHD_CvfB"/>
    <property type="match status" value="1"/>
</dbReference>
<dbReference type="Pfam" id="PF21543">
    <property type="entry name" value="CvfB_2nd"/>
    <property type="match status" value="1"/>
</dbReference>
<organism evidence="6 7">
    <name type="scientific">Ligilactobacillus ubinensis</name>
    <dbReference type="NCBI Taxonomy" id="2876789"/>
    <lineage>
        <taxon>Bacteria</taxon>
        <taxon>Bacillati</taxon>
        <taxon>Bacillota</taxon>
        <taxon>Bacilli</taxon>
        <taxon>Lactobacillales</taxon>
        <taxon>Lactobacillaceae</taxon>
        <taxon>Ligilactobacillus</taxon>
    </lineage>
</organism>
<evidence type="ECO:0000259" key="2">
    <source>
        <dbReference type="Pfam" id="PF13509"/>
    </source>
</evidence>
<dbReference type="Gene3D" id="1.10.10.10">
    <property type="entry name" value="Winged helix-like DNA-binding domain superfamily/Winged helix DNA-binding domain"/>
    <property type="match status" value="1"/>
</dbReference>
<comment type="caution">
    <text evidence="6">The sequence shown here is derived from an EMBL/GenBank/DDBJ whole genome shotgun (WGS) entry which is preliminary data.</text>
</comment>
<feature type="domain" description="Conserved virulence factor B-like winged helix" evidence="3">
    <location>
        <begin position="227"/>
        <end position="281"/>
    </location>
</feature>
<evidence type="ECO:0000259" key="4">
    <source>
        <dbReference type="Pfam" id="PF21191"/>
    </source>
</evidence>